<reference evidence="1 2" key="1">
    <citation type="journal article" date="2019" name="Front. Microbiol.">
        <title>Thermoanaerosceptrum fracticalcis gen. nov. sp. nov., a Novel Fumarate-Fermenting Microorganism From a Deep Fractured Carbonate Aquifer of the US Great Basin.</title>
        <authorList>
            <person name="Hamilton-Brehm S.D."/>
            <person name="Stewart L.E."/>
            <person name="Zavarin M."/>
            <person name="Caldwell M."/>
            <person name="Lawson P.A."/>
            <person name="Onstott T.C."/>
            <person name="Grzymski J."/>
            <person name="Neveux I."/>
            <person name="Lollar B.S."/>
            <person name="Russell C.E."/>
            <person name="Moser D.P."/>
        </authorList>
    </citation>
    <scope>NUCLEOTIDE SEQUENCE [LARGE SCALE GENOMIC DNA]</scope>
    <source>
        <strain evidence="1 2">DRI-13</strain>
    </source>
</reference>
<dbReference type="KEGG" id="tfr:BR63_09330"/>
<evidence type="ECO:0000313" key="2">
    <source>
        <dbReference type="Proteomes" id="UP000515847"/>
    </source>
</evidence>
<gene>
    <name evidence="1" type="ORF">BR63_09330</name>
</gene>
<name>A0A7G6E340_THEFR</name>
<dbReference type="Proteomes" id="UP000515847">
    <property type="component" value="Chromosome"/>
</dbReference>
<dbReference type="RefSeq" id="WP_034422049.1">
    <property type="nucleotide sequence ID" value="NZ_CP045798.1"/>
</dbReference>
<evidence type="ECO:0000313" key="1">
    <source>
        <dbReference type="EMBL" id="QNB46494.1"/>
    </source>
</evidence>
<organism evidence="1 2">
    <name type="scientific">Thermanaerosceptrum fracticalcis</name>
    <dbReference type="NCBI Taxonomy" id="1712410"/>
    <lineage>
        <taxon>Bacteria</taxon>
        <taxon>Bacillati</taxon>
        <taxon>Bacillota</taxon>
        <taxon>Clostridia</taxon>
        <taxon>Eubacteriales</taxon>
        <taxon>Peptococcaceae</taxon>
        <taxon>Thermanaerosceptrum</taxon>
    </lineage>
</organism>
<sequence>MENNVNSKVMEEVSTLTTQLYQVKGLCSYLSNMIDEGTYKLDAILNIVNNLKTREQNIIATGASPAVIQQLNAEQVDSLLEMLKSPAFQNIARQVLLKWVEK</sequence>
<accession>A0A7G6E340</accession>
<dbReference type="AlphaFoldDB" id="A0A7G6E340"/>
<dbReference type="EMBL" id="CP045798">
    <property type="protein sequence ID" value="QNB46494.1"/>
    <property type="molecule type" value="Genomic_DNA"/>
</dbReference>
<keyword evidence="2" id="KW-1185">Reference proteome</keyword>
<protein>
    <submittedName>
        <fullName evidence="1">Uncharacterized protein</fullName>
    </submittedName>
</protein>
<proteinExistence type="predicted"/>